<dbReference type="InterPro" id="IPR010390">
    <property type="entry name" value="ABC-2_transporter-like"/>
</dbReference>
<accession>A0ABW3DBY0</accession>
<dbReference type="EMBL" id="JBHTIU010000039">
    <property type="protein sequence ID" value="MFD0870069.1"/>
    <property type="molecule type" value="Genomic_DNA"/>
</dbReference>
<reference evidence="3" key="1">
    <citation type="journal article" date="2019" name="Int. J. Syst. Evol. Microbiol.">
        <title>The Global Catalogue of Microorganisms (GCM) 10K type strain sequencing project: providing services to taxonomists for standard genome sequencing and annotation.</title>
        <authorList>
            <consortium name="The Broad Institute Genomics Platform"/>
            <consortium name="The Broad Institute Genome Sequencing Center for Infectious Disease"/>
            <person name="Wu L."/>
            <person name="Ma J."/>
        </authorList>
    </citation>
    <scope>NUCLEOTIDE SEQUENCE [LARGE SCALE GENOMIC DNA]</scope>
    <source>
        <strain evidence="3">CCUG 57263</strain>
    </source>
</reference>
<feature type="transmembrane region" description="Helical" evidence="1">
    <location>
        <begin position="201"/>
        <end position="222"/>
    </location>
</feature>
<sequence length="263" mass="29607">MSMLKLYGILIRASIRSRMQYKFNFIFSSLMAAFINVVEFLLVAILLDKFGNIKGWSLYEVGYLYSVLILSKSIYRSLASDVHHIERYLVSGEMDQLLIRPIPILLALMTQNFTIMLGEFLQGIIILVISMQGLFAAGQITVASIPLTVLIILSGAVVLFTIGLVSATMGFWITRVRDLQNITEDASHTAARYPLLIYPKWLQLLLVSILPVGLVNYIPSLYILRGQYGLWVLVLTTALAAFALWLGLRFWRMGLSKYQSTGN</sequence>
<dbReference type="Pfam" id="PF06182">
    <property type="entry name" value="ABC2_membrane_6"/>
    <property type="match status" value="1"/>
</dbReference>
<feature type="transmembrane region" description="Helical" evidence="1">
    <location>
        <begin position="124"/>
        <end position="145"/>
    </location>
</feature>
<evidence type="ECO:0000256" key="1">
    <source>
        <dbReference type="SAM" id="Phobius"/>
    </source>
</evidence>
<dbReference type="PANTHER" id="PTHR36833">
    <property type="entry name" value="SLR0610 PROTEIN-RELATED"/>
    <property type="match status" value="1"/>
</dbReference>
<name>A0ABW3DBY0_9BACL</name>
<proteinExistence type="predicted"/>
<keyword evidence="1" id="KW-0812">Transmembrane</keyword>
<evidence type="ECO:0000313" key="2">
    <source>
        <dbReference type="EMBL" id="MFD0870069.1"/>
    </source>
</evidence>
<organism evidence="2 3">
    <name type="scientific">Paenibacillus residui</name>
    <dbReference type="NCBI Taxonomy" id="629724"/>
    <lineage>
        <taxon>Bacteria</taxon>
        <taxon>Bacillati</taxon>
        <taxon>Bacillota</taxon>
        <taxon>Bacilli</taxon>
        <taxon>Bacillales</taxon>
        <taxon>Paenibacillaceae</taxon>
        <taxon>Paenibacillus</taxon>
    </lineage>
</organism>
<feature type="transmembrane region" description="Helical" evidence="1">
    <location>
        <begin position="228"/>
        <end position="248"/>
    </location>
</feature>
<keyword evidence="1" id="KW-0472">Membrane</keyword>
<dbReference type="RefSeq" id="WP_379288565.1">
    <property type="nucleotide sequence ID" value="NZ_JBHTIU010000039.1"/>
</dbReference>
<evidence type="ECO:0000313" key="3">
    <source>
        <dbReference type="Proteomes" id="UP001597120"/>
    </source>
</evidence>
<dbReference type="PANTHER" id="PTHR36833:SF1">
    <property type="entry name" value="INTEGRAL MEMBRANE TRANSPORT PROTEIN"/>
    <property type="match status" value="1"/>
</dbReference>
<comment type="caution">
    <text evidence="2">The sequence shown here is derived from an EMBL/GenBank/DDBJ whole genome shotgun (WGS) entry which is preliminary data.</text>
</comment>
<keyword evidence="1" id="KW-1133">Transmembrane helix</keyword>
<feature type="transmembrane region" description="Helical" evidence="1">
    <location>
        <begin position="151"/>
        <end position="173"/>
    </location>
</feature>
<feature type="transmembrane region" description="Helical" evidence="1">
    <location>
        <begin position="21"/>
        <end position="47"/>
    </location>
</feature>
<protein>
    <submittedName>
        <fullName evidence="2">ABC transporter permease</fullName>
    </submittedName>
</protein>
<dbReference type="Proteomes" id="UP001597120">
    <property type="component" value="Unassembled WGS sequence"/>
</dbReference>
<gene>
    <name evidence="2" type="ORF">ACFQ03_12985</name>
</gene>
<keyword evidence="3" id="KW-1185">Reference proteome</keyword>